<evidence type="ECO:0000313" key="15">
    <source>
        <dbReference type="Proteomes" id="UP001152622"/>
    </source>
</evidence>
<feature type="region of interest" description="Disordered" evidence="12">
    <location>
        <begin position="165"/>
        <end position="186"/>
    </location>
</feature>
<accession>A0A9Q1JEW4</accession>
<evidence type="ECO:0000313" key="14">
    <source>
        <dbReference type="EMBL" id="KAJ8381569.1"/>
    </source>
</evidence>
<dbReference type="GO" id="GO:0008270">
    <property type="term" value="F:zinc ion binding"/>
    <property type="evidence" value="ECO:0007669"/>
    <property type="project" value="UniProtKB-KW"/>
</dbReference>
<feature type="domain" description="PHD-type" evidence="13">
    <location>
        <begin position="95"/>
        <end position="145"/>
    </location>
</feature>
<evidence type="ECO:0000256" key="5">
    <source>
        <dbReference type="ARBA" id="ARBA00023015"/>
    </source>
</evidence>
<evidence type="ECO:0000256" key="9">
    <source>
        <dbReference type="ARBA" id="ARBA00068909"/>
    </source>
</evidence>
<gene>
    <name evidence="14" type="ORF">SKAU_G00023470</name>
</gene>
<evidence type="ECO:0000256" key="2">
    <source>
        <dbReference type="ARBA" id="ARBA00022723"/>
    </source>
</evidence>
<keyword evidence="4" id="KW-0862">Zinc</keyword>
<evidence type="ECO:0000256" key="8">
    <source>
        <dbReference type="ARBA" id="ARBA00060873"/>
    </source>
</evidence>
<evidence type="ECO:0000256" key="4">
    <source>
        <dbReference type="ARBA" id="ARBA00022833"/>
    </source>
</evidence>
<dbReference type="InterPro" id="IPR019787">
    <property type="entry name" value="Znf_PHD-finger"/>
</dbReference>
<organism evidence="14 15">
    <name type="scientific">Synaphobranchus kaupii</name>
    <name type="common">Kaup's arrowtooth eel</name>
    <dbReference type="NCBI Taxonomy" id="118154"/>
    <lineage>
        <taxon>Eukaryota</taxon>
        <taxon>Metazoa</taxon>
        <taxon>Chordata</taxon>
        <taxon>Craniata</taxon>
        <taxon>Vertebrata</taxon>
        <taxon>Euteleostomi</taxon>
        <taxon>Actinopterygii</taxon>
        <taxon>Neopterygii</taxon>
        <taxon>Teleostei</taxon>
        <taxon>Anguilliformes</taxon>
        <taxon>Synaphobranchidae</taxon>
        <taxon>Synaphobranchus</taxon>
    </lineage>
</organism>
<feature type="compositionally biased region" description="Polar residues" evidence="12">
    <location>
        <begin position="170"/>
        <end position="179"/>
    </location>
</feature>
<evidence type="ECO:0000256" key="10">
    <source>
        <dbReference type="ARBA" id="ARBA00076309"/>
    </source>
</evidence>
<evidence type="ECO:0000256" key="12">
    <source>
        <dbReference type="SAM" id="MobiDB-lite"/>
    </source>
</evidence>
<dbReference type="EMBL" id="JAINUF010000001">
    <property type="protein sequence ID" value="KAJ8381569.1"/>
    <property type="molecule type" value="Genomic_DNA"/>
</dbReference>
<dbReference type="PROSITE" id="PS01359">
    <property type="entry name" value="ZF_PHD_1"/>
    <property type="match status" value="1"/>
</dbReference>
<keyword evidence="2" id="KW-0479">Metal-binding</keyword>
<keyword evidence="6" id="KW-0804">Transcription</keyword>
<evidence type="ECO:0000259" key="13">
    <source>
        <dbReference type="PROSITE" id="PS50016"/>
    </source>
</evidence>
<dbReference type="InterPro" id="IPR013083">
    <property type="entry name" value="Znf_RING/FYVE/PHD"/>
</dbReference>
<keyword evidence="3 11" id="KW-0863">Zinc-finger</keyword>
<keyword evidence="15" id="KW-1185">Reference proteome</keyword>
<evidence type="ECO:0000256" key="11">
    <source>
        <dbReference type="PROSITE-ProRule" id="PRU00146"/>
    </source>
</evidence>
<dbReference type="AlphaFoldDB" id="A0A9Q1JEW4"/>
<dbReference type="PANTHER" id="PTHR46452:SF1">
    <property type="entry name" value="TRANSCRIPTION INITIATION FACTOR TFIID SUBUNIT 3"/>
    <property type="match status" value="1"/>
</dbReference>
<dbReference type="PANTHER" id="PTHR46452">
    <property type="entry name" value="TRANSCRIPTION INITIATION FACTOR TFIID SUBUNIT 3"/>
    <property type="match status" value="1"/>
</dbReference>
<keyword evidence="5" id="KW-0805">Transcription regulation</keyword>
<dbReference type="GO" id="GO:0005669">
    <property type="term" value="C:transcription factor TFIID complex"/>
    <property type="evidence" value="ECO:0007669"/>
    <property type="project" value="TreeGrafter"/>
</dbReference>
<evidence type="ECO:0000256" key="7">
    <source>
        <dbReference type="ARBA" id="ARBA00023242"/>
    </source>
</evidence>
<dbReference type="InterPro" id="IPR019786">
    <property type="entry name" value="Zinc_finger_PHD-type_CS"/>
</dbReference>
<dbReference type="SUPFAM" id="SSF57903">
    <property type="entry name" value="FYVE/PHD zinc finger"/>
    <property type="match status" value="1"/>
</dbReference>
<keyword evidence="7" id="KW-0539">Nucleus</keyword>
<name>A0A9Q1JEW4_SYNKA</name>
<dbReference type="FunFam" id="3.30.40.10:FF:000317">
    <property type="entry name" value="transcription initiation factor TFIID subunit 3"/>
    <property type="match status" value="1"/>
</dbReference>
<comment type="caution">
    <text evidence="14">The sequence shown here is derived from an EMBL/GenBank/DDBJ whole genome shotgun (WGS) entry which is preliminary data.</text>
</comment>
<sequence>MAGRRVRRVEAQPCLMATLDLWPRVGPCHLLNSKSPPQVELLSPPARVLSAASPAPGPPLPSALPAAGSSKTPVRSVVTETVSTYVIRDEWGNQIWICPGCNKPDDGSPMIGCDDCDDWYHWPCVGLIAAPPEDVQWFCVKCAAHTDAAHTARLRTRRPHVLFQRHHSNGYPSSRSTQPPRARHVATPPCSSLRPHSYISILGAVTFPPGSRHQCGLSGMGHAHRS</sequence>
<dbReference type="InterPro" id="IPR011011">
    <property type="entry name" value="Znf_FYVE_PHD"/>
</dbReference>
<evidence type="ECO:0000256" key="1">
    <source>
        <dbReference type="ARBA" id="ARBA00004123"/>
    </source>
</evidence>
<reference evidence="14" key="1">
    <citation type="journal article" date="2023" name="Science">
        <title>Genome structures resolve the early diversification of teleost fishes.</title>
        <authorList>
            <person name="Parey E."/>
            <person name="Louis A."/>
            <person name="Montfort J."/>
            <person name="Bouchez O."/>
            <person name="Roques C."/>
            <person name="Iampietro C."/>
            <person name="Lluch J."/>
            <person name="Castinel A."/>
            <person name="Donnadieu C."/>
            <person name="Desvignes T."/>
            <person name="Floi Bucao C."/>
            <person name="Jouanno E."/>
            <person name="Wen M."/>
            <person name="Mejri S."/>
            <person name="Dirks R."/>
            <person name="Jansen H."/>
            <person name="Henkel C."/>
            <person name="Chen W.J."/>
            <person name="Zahm M."/>
            <person name="Cabau C."/>
            <person name="Klopp C."/>
            <person name="Thompson A.W."/>
            <person name="Robinson-Rechavi M."/>
            <person name="Braasch I."/>
            <person name="Lecointre G."/>
            <person name="Bobe J."/>
            <person name="Postlethwait J.H."/>
            <person name="Berthelot C."/>
            <person name="Roest Crollius H."/>
            <person name="Guiguen Y."/>
        </authorList>
    </citation>
    <scope>NUCLEOTIDE SEQUENCE</scope>
    <source>
        <strain evidence="14">WJC10195</strain>
    </source>
</reference>
<protein>
    <recommendedName>
        <fullName evidence="9">Transcription initiation factor TFIID subunit 3</fullName>
    </recommendedName>
    <alternativeName>
        <fullName evidence="10">TBP-associated factor 3</fullName>
    </alternativeName>
</protein>
<comment type="similarity">
    <text evidence="8">Belongs to the TAF3 family.</text>
</comment>
<dbReference type="GO" id="GO:0002039">
    <property type="term" value="F:p53 binding"/>
    <property type="evidence" value="ECO:0007669"/>
    <property type="project" value="TreeGrafter"/>
</dbReference>
<dbReference type="Pfam" id="PF00628">
    <property type="entry name" value="PHD"/>
    <property type="match status" value="1"/>
</dbReference>
<proteinExistence type="inferred from homology"/>
<comment type="subcellular location">
    <subcellularLocation>
        <location evidence="1">Nucleus</location>
    </subcellularLocation>
</comment>
<dbReference type="PROSITE" id="PS50016">
    <property type="entry name" value="ZF_PHD_2"/>
    <property type="match status" value="1"/>
</dbReference>
<dbReference type="SMART" id="SM00249">
    <property type="entry name" value="PHD"/>
    <property type="match status" value="1"/>
</dbReference>
<feature type="region of interest" description="Disordered" evidence="12">
    <location>
        <begin position="50"/>
        <end position="70"/>
    </location>
</feature>
<dbReference type="Proteomes" id="UP001152622">
    <property type="component" value="Chromosome 1"/>
</dbReference>
<dbReference type="GO" id="GO:0045944">
    <property type="term" value="P:positive regulation of transcription by RNA polymerase II"/>
    <property type="evidence" value="ECO:0007669"/>
    <property type="project" value="TreeGrafter"/>
</dbReference>
<evidence type="ECO:0000256" key="6">
    <source>
        <dbReference type="ARBA" id="ARBA00023163"/>
    </source>
</evidence>
<dbReference type="CDD" id="cd15522">
    <property type="entry name" value="PHD_TAF3"/>
    <property type="match status" value="1"/>
</dbReference>
<dbReference type="OrthoDB" id="8959070at2759"/>
<dbReference type="Gene3D" id="3.30.40.10">
    <property type="entry name" value="Zinc/RING finger domain, C3HC4 (zinc finger)"/>
    <property type="match status" value="1"/>
</dbReference>
<dbReference type="InterPro" id="IPR001965">
    <property type="entry name" value="Znf_PHD"/>
</dbReference>
<evidence type="ECO:0000256" key="3">
    <source>
        <dbReference type="ARBA" id="ARBA00022771"/>
    </source>
</evidence>